<accession>A0A0M3JDS0</accession>
<reference evidence="3" key="1">
    <citation type="submission" date="2017-02" db="UniProtKB">
        <authorList>
            <consortium name="WormBaseParasite"/>
        </authorList>
    </citation>
    <scope>IDENTIFICATION</scope>
</reference>
<protein>
    <submittedName>
        <fullName evidence="3">Coat protein</fullName>
    </submittedName>
</protein>
<evidence type="ECO:0000313" key="3">
    <source>
        <dbReference type="WBParaSite" id="ASIM_0000576101-mRNA-1"/>
    </source>
</evidence>
<name>A0A0M3JDS0_ANISI</name>
<dbReference type="Proteomes" id="UP000267096">
    <property type="component" value="Unassembled WGS sequence"/>
</dbReference>
<gene>
    <name evidence="1" type="ORF">ASIM_LOCUS5553</name>
</gene>
<evidence type="ECO:0000313" key="2">
    <source>
        <dbReference type="Proteomes" id="UP000267096"/>
    </source>
</evidence>
<reference evidence="1 2" key="2">
    <citation type="submission" date="2018-11" db="EMBL/GenBank/DDBJ databases">
        <authorList>
            <consortium name="Pathogen Informatics"/>
        </authorList>
    </citation>
    <scope>NUCLEOTIDE SEQUENCE [LARGE SCALE GENOMIC DNA]</scope>
</reference>
<keyword evidence="2" id="KW-1185">Reference proteome</keyword>
<dbReference type="EMBL" id="UYRR01011016">
    <property type="protein sequence ID" value="VDK25724.1"/>
    <property type="molecule type" value="Genomic_DNA"/>
</dbReference>
<dbReference type="WBParaSite" id="ASIM_0000576101-mRNA-1">
    <property type="protein sequence ID" value="ASIM_0000576101-mRNA-1"/>
    <property type="gene ID" value="ASIM_0000576101"/>
</dbReference>
<dbReference type="AlphaFoldDB" id="A0A0M3JDS0"/>
<proteinExistence type="predicted"/>
<evidence type="ECO:0000313" key="1">
    <source>
        <dbReference type="EMBL" id="VDK25724.1"/>
    </source>
</evidence>
<organism evidence="3">
    <name type="scientific">Anisakis simplex</name>
    <name type="common">Herring worm</name>
    <dbReference type="NCBI Taxonomy" id="6269"/>
    <lineage>
        <taxon>Eukaryota</taxon>
        <taxon>Metazoa</taxon>
        <taxon>Ecdysozoa</taxon>
        <taxon>Nematoda</taxon>
        <taxon>Chromadorea</taxon>
        <taxon>Rhabditida</taxon>
        <taxon>Spirurina</taxon>
        <taxon>Ascaridomorpha</taxon>
        <taxon>Ascaridoidea</taxon>
        <taxon>Anisakidae</taxon>
        <taxon>Anisakis</taxon>
        <taxon>Anisakis simplex complex</taxon>
    </lineage>
</organism>
<sequence>MGSAARRRARLAQQQQQINLINTVNRQIRGRGVSRFGQLVSDQPVVYERQTIEPMNSARMGSTTQFVRQLATMPMQRQRGMVQREVIVEDD</sequence>